<dbReference type="InParanoid" id="A0A2J6T5C3"/>
<dbReference type="EMBL" id="KZ613828">
    <property type="protein sequence ID" value="PMD58205.1"/>
    <property type="molecule type" value="Genomic_DNA"/>
</dbReference>
<dbReference type="Proteomes" id="UP000235371">
    <property type="component" value="Unassembled WGS sequence"/>
</dbReference>
<keyword evidence="2" id="KW-1185">Reference proteome</keyword>
<dbReference type="RefSeq" id="XP_024735109.1">
    <property type="nucleotide sequence ID" value="XM_024872829.1"/>
</dbReference>
<organism evidence="1 2">
    <name type="scientific">Hyaloscypha bicolor E</name>
    <dbReference type="NCBI Taxonomy" id="1095630"/>
    <lineage>
        <taxon>Eukaryota</taxon>
        <taxon>Fungi</taxon>
        <taxon>Dikarya</taxon>
        <taxon>Ascomycota</taxon>
        <taxon>Pezizomycotina</taxon>
        <taxon>Leotiomycetes</taxon>
        <taxon>Helotiales</taxon>
        <taxon>Hyaloscyphaceae</taxon>
        <taxon>Hyaloscypha</taxon>
        <taxon>Hyaloscypha bicolor</taxon>
    </lineage>
</organism>
<dbReference type="GeneID" id="36580909"/>
<protein>
    <submittedName>
        <fullName evidence="1">Uncharacterized protein</fullName>
    </submittedName>
</protein>
<accession>A0A2J6T5C3</accession>
<evidence type="ECO:0000313" key="1">
    <source>
        <dbReference type="EMBL" id="PMD58205.1"/>
    </source>
</evidence>
<evidence type="ECO:0000313" key="2">
    <source>
        <dbReference type="Proteomes" id="UP000235371"/>
    </source>
</evidence>
<sequence length="161" mass="17834">MNPLLVVDKYNHLVPNFRFCYNLLDVIVNIVLLLDDFARENTLLVSPLPETQTSLIVLPTPILTSVQNLTCTMTLLNDLLSSVFSCWYLIIKYLHSLTTISAPLVQEQRCDGCIPNTTGHCASTIEAEARASSTPYAFPPSSTFAPYRTEAALEVDTAHNT</sequence>
<dbReference type="AlphaFoldDB" id="A0A2J6T5C3"/>
<gene>
    <name evidence="1" type="ORF">K444DRAFT_439532</name>
</gene>
<proteinExistence type="predicted"/>
<reference evidence="1 2" key="1">
    <citation type="submission" date="2016-04" db="EMBL/GenBank/DDBJ databases">
        <title>A degradative enzymes factory behind the ericoid mycorrhizal symbiosis.</title>
        <authorList>
            <consortium name="DOE Joint Genome Institute"/>
            <person name="Martino E."/>
            <person name="Morin E."/>
            <person name="Grelet G."/>
            <person name="Kuo A."/>
            <person name="Kohler A."/>
            <person name="Daghino S."/>
            <person name="Barry K."/>
            <person name="Choi C."/>
            <person name="Cichocki N."/>
            <person name="Clum A."/>
            <person name="Copeland A."/>
            <person name="Hainaut M."/>
            <person name="Haridas S."/>
            <person name="Labutti K."/>
            <person name="Lindquist E."/>
            <person name="Lipzen A."/>
            <person name="Khouja H.-R."/>
            <person name="Murat C."/>
            <person name="Ohm R."/>
            <person name="Olson A."/>
            <person name="Spatafora J."/>
            <person name="Veneault-Fourrey C."/>
            <person name="Henrissat B."/>
            <person name="Grigoriev I."/>
            <person name="Martin F."/>
            <person name="Perotto S."/>
        </authorList>
    </citation>
    <scope>NUCLEOTIDE SEQUENCE [LARGE SCALE GENOMIC DNA]</scope>
    <source>
        <strain evidence="1 2">E</strain>
    </source>
</reference>
<name>A0A2J6T5C3_9HELO</name>